<evidence type="ECO:0000313" key="2">
    <source>
        <dbReference type="Proteomes" id="UP000326396"/>
    </source>
</evidence>
<gene>
    <name evidence="1" type="ORF">E3N88_43929</name>
</gene>
<protein>
    <submittedName>
        <fullName evidence="1">Uncharacterized protein</fullName>
    </submittedName>
</protein>
<dbReference type="EMBL" id="SZYD01001505">
    <property type="protein sequence ID" value="KAD0650521.1"/>
    <property type="molecule type" value="Genomic_DNA"/>
</dbReference>
<organism evidence="1 2">
    <name type="scientific">Mikania micrantha</name>
    <name type="common">bitter vine</name>
    <dbReference type="NCBI Taxonomy" id="192012"/>
    <lineage>
        <taxon>Eukaryota</taxon>
        <taxon>Viridiplantae</taxon>
        <taxon>Streptophyta</taxon>
        <taxon>Embryophyta</taxon>
        <taxon>Tracheophyta</taxon>
        <taxon>Spermatophyta</taxon>
        <taxon>Magnoliopsida</taxon>
        <taxon>eudicotyledons</taxon>
        <taxon>Gunneridae</taxon>
        <taxon>Pentapetalae</taxon>
        <taxon>asterids</taxon>
        <taxon>campanulids</taxon>
        <taxon>Asterales</taxon>
        <taxon>Asteraceae</taxon>
        <taxon>Asteroideae</taxon>
        <taxon>Heliantheae alliance</taxon>
        <taxon>Eupatorieae</taxon>
        <taxon>Mikania</taxon>
    </lineage>
</organism>
<dbReference type="AlphaFoldDB" id="A0A5N6LDN1"/>
<sequence>MSAVSHDYNVRANSLLLVLPSAIGCVHPESSLLDLELHTDTPFCFGLDQVSNVRSFDLMGRQVAKDYKEKVLFISDAASRSNCGGYKRRKTAASILVHRWNWRVNSNFMSMQIQGMHVFLITELI</sequence>
<reference evidence="1 2" key="1">
    <citation type="submission" date="2019-05" db="EMBL/GenBank/DDBJ databases">
        <title>Mikania micrantha, genome provides insights into the molecular mechanism of rapid growth.</title>
        <authorList>
            <person name="Liu B."/>
        </authorList>
    </citation>
    <scope>NUCLEOTIDE SEQUENCE [LARGE SCALE GENOMIC DNA]</scope>
    <source>
        <strain evidence="1">NLD-2019</strain>
        <tissue evidence="1">Leaf</tissue>
    </source>
</reference>
<dbReference type="Proteomes" id="UP000326396">
    <property type="component" value="Unassembled WGS sequence"/>
</dbReference>
<keyword evidence="2" id="KW-1185">Reference proteome</keyword>
<evidence type="ECO:0000313" key="1">
    <source>
        <dbReference type="EMBL" id="KAD0650521.1"/>
    </source>
</evidence>
<accession>A0A5N6LDN1</accession>
<name>A0A5N6LDN1_9ASTR</name>
<comment type="caution">
    <text evidence="1">The sequence shown here is derived from an EMBL/GenBank/DDBJ whole genome shotgun (WGS) entry which is preliminary data.</text>
</comment>
<proteinExistence type="predicted"/>